<dbReference type="AlphaFoldDB" id="A0A9D9EPM5"/>
<feature type="chain" id="PRO_5039001615" evidence="2">
    <location>
        <begin position="25"/>
        <end position="496"/>
    </location>
</feature>
<keyword evidence="2" id="KW-0732">Signal</keyword>
<dbReference type="Gene3D" id="1.50.10.10">
    <property type="match status" value="1"/>
</dbReference>
<dbReference type="PANTHER" id="PTHR33886">
    <property type="entry name" value="UNSATURATED RHAMNOGALACTURONAN HYDROLASE (EUROFUNG)"/>
    <property type="match status" value="1"/>
</dbReference>
<accession>A0A9D9EPM5</accession>
<keyword evidence="1 3" id="KW-0378">Hydrolase</keyword>
<dbReference type="GO" id="GO:0016787">
    <property type="term" value="F:hydrolase activity"/>
    <property type="evidence" value="ECO:0007669"/>
    <property type="project" value="UniProtKB-KW"/>
</dbReference>
<evidence type="ECO:0000256" key="2">
    <source>
        <dbReference type="SAM" id="SignalP"/>
    </source>
</evidence>
<dbReference type="InterPro" id="IPR012341">
    <property type="entry name" value="6hp_glycosidase-like_sf"/>
</dbReference>
<protein>
    <submittedName>
        <fullName evidence="3">Glycoside hydrolase family 88 protein</fullName>
    </submittedName>
</protein>
<gene>
    <name evidence="3" type="ORF">IAC06_02470</name>
</gene>
<dbReference type="PANTHER" id="PTHR33886:SF8">
    <property type="entry name" value="UNSATURATED RHAMNOGALACTURONAN HYDROLASE (EUROFUNG)"/>
    <property type="match status" value="1"/>
</dbReference>
<dbReference type="EMBL" id="JADIMI010000021">
    <property type="protein sequence ID" value="MBO8451737.1"/>
    <property type="molecule type" value="Genomic_DNA"/>
</dbReference>
<reference evidence="3" key="2">
    <citation type="journal article" date="2021" name="PeerJ">
        <title>Extensive microbial diversity within the chicken gut microbiome revealed by metagenomics and culture.</title>
        <authorList>
            <person name="Gilroy R."/>
            <person name="Ravi A."/>
            <person name="Getino M."/>
            <person name="Pursley I."/>
            <person name="Horton D.L."/>
            <person name="Alikhan N.F."/>
            <person name="Baker D."/>
            <person name="Gharbi K."/>
            <person name="Hall N."/>
            <person name="Watson M."/>
            <person name="Adriaenssens E.M."/>
            <person name="Foster-Nyarko E."/>
            <person name="Jarju S."/>
            <person name="Secka A."/>
            <person name="Antonio M."/>
            <person name="Oren A."/>
            <person name="Chaudhuri R.R."/>
            <person name="La Ragione R."/>
            <person name="Hildebrand F."/>
            <person name="Pallen M.J."/>
        </authorList>
    </citation>
    <scope>NUCLEOTIDE SEQUENCE</scope>
    <source>
        <strain evidence="3">B1-20833</strain>
    </source>
</reference>
<evidence type="ECO:0000256" key="1">
    <source>
        <dbReference type="ARBA" id="ARBA00022801"/>
    </source>
</evidence>
<name>A0A9D9EPM5_9BACT</name>
<sequence>MTRYMNILSALLINSLLLFGCAGKEDLHPDAGSGNGDQNQSQTETTDFSMLLDFEGKAEPIDCGKHLVERFIEVPNSNWGRTDKSSSSFVTYPDVCAWLGAFWFLEAAIDNAILTGDSEARQEALSLMQGIVDRYDNVITGKTTFGGGKPLYTGLLWRDEHNRVDYYIWGAISLHIASIMDNPKYAGVNFPQTREEYLEFGLEYADNQFHPYTLEEFRTRFSNAAEYDPGRVDPGKKYNLTESTYSGWKSYLDQGCSWQTRLWIDDMFMITALQIQAYQATKDDPEYNTDPWWPSKSNSQNRYLDRAVREMVLYVNELPGSQGLYWHSPDAPQFWARGNGWMAVGMPQMLQIIEDIPDYAEETALLKAEYKDMMTGLYIYQKKDEGCWAQLIDHTDMWTETSGSAMFAYAFITGVMNGWLDAEIYGKAARMAWTGLVPYLDDNYDLREVCAGTGTGSTVGHYESRERTTGDTHGQAGMLWCTYALTQLRNEVESGL</sequence>
<dbReference type="InterPro" id="IPR010905">
    <property type="entry name" value="Glyco_hydro_88"/>
</dbReference>
<dbReference type="GO" id="GO:0005975">
    <property type="term" value="P:carbohydrate metabolic process"/>
    <property type="evidence" value="ECO:0007669"/>
    <property type="project" value="InterPro"/>
</dbReference>
<evidence type="ECO:0000313" key="4">
    <source>
        <dbReference type="Proteomes" id="UP000823661"/>
    </source>
</evidence>
<reference evidence="3" key="1">
    <citation type="submission" date="2020-10" db="EMBL/GenBank/DDBJ databases">
        <authorList>
            <person name="Gilroy R."/>
        </authorList>
    </citation>
    <scope>NUCLEOTIDE SEQUENCE</scope>
    <source>
        <strain evidence="3">B1-20833</strain>
    </source>
</reference>
<evidence type="ECO:0000313" key="3">
    <source>
        <dbReference type="EMBL" id="MBO8451737.1"/>
    </source>
</evidence>
<dbReference type="SUPFAM" id="SSF48208">
    <property type="entry name" value="Six-hairpin glycosidases"/>
    <property type="match status" value="1"/>
</dbReference>
<dbReference type="InterPro" id="IPR052043">
    <property type="entry name" value="PolySaccharide_Degr_Enz"/>
</dbReference>
<proteinExistence type="predicted"/>
<organism evidence="3 4">
    <name type="scientific">Candidatus Cryptobacteroides intestinavium</name>
    <dbReference type="NCBI Taxonomy" id="2840766"/>
    <lineage>
        <taxon>Bacteria</taxon>
        <taxon>Pseudomonadati</taxon>
        <taxon>Bacteroidota</taxon>
        <taxon>Bacteroidia</taxon>
        <taxon>Bacteroidales</taxon>
        <taxon>Candidatus Cryptobacteroides</taxon>
    </lineage>
</organism>
<dbReference type="Pfam" id="PF07470">
    <property type="entry name" value="Glyco_hydro_88"/>
    <property type="match status" value="1"/>
</dbReference>
<feature type="signal peptide" evidence="2">
    <location>
        <begin position="1"/>
        <end position="24"/>
    </location>
</feature>
<comment type="caution">
    <text evidence="3">The sequence shown here is derived from an EMBL/GenBank/DDBJ whole genome shotgun (WGS) entry which is preliminary data.</text>
</comment>
<dbReference type="Proteomes" id="UP000823661">
    <property type="component" value="Unassembled WGS sequence"/>
</dbReference>
<dbReference type="PROSITE" id="PS51257">
    <property type="entry name" value="PROKAR_LIPOPROTEIN"/>
    <property type="match status" value="1"/>
</dbReference>
<dbReference type="InterPro" id="IPR008928">
    <property type="entry name" value="6-hairpin_glycosidase_sf"/>
</dbReference>